<reference evidence="3" key="1">
    <citation type="submission" date="2016-06" db="EMBL/GenBank/DDBJ databases">
        <authorList>
            <person name="Varghese N."/>
            <person name="Submissions Spin"/>
        </authorList>
    </citation>
    <scope>NUCLEOTIDE SEQUENCE [LARGE SCALE GENOMIC DNA]</scope>
    <source>
        <strain evidence="3">DSM 43168</strain>
    </source>
</reference>
<accession>A0A1C5AYT9</accession>
<evidence type="ECO:0000313" key="2">
    <source>
        <dbReference type="EMBL" id="SCF50389.1"/>
    </source>
</evidence>
<keyword evidence="3" id="KW-1185">Reference proteome</keyword>
<protein>
    <submittedName>
        <fullName evidence="2">Uncharacterized protein</fullName>
    </submittedName>
</protein>
<feature type="region of interest" description="Disordered" evidence="1">
    <location>
        <begin position="1"/>
        <end position="36"/>
    </location>
</feature>
<feature type="compositionally biased region" description="Basic residues" evidence="1">
    <location>
        <begin position="1"/>
        <end position="11"/>
    </location>
</feature>
<evidence type="ECO:0000313" key="3">
    <source>
        <dbReference type="Proteomes" id="UP000183585"/>
    </source>
</evidence>
<name>A0A1C5AYT9_9ACTN</name>
<evidence type="ECO:0000256" key="1">
    <source>
        <dbReference type="SAM" id="MobiDB-lite"/>
    </source>
</evidence>
<proteinExistence type="predicted"/>
<dbReference type="EMBL" id="FMCT01000031">
    <property type="protein sequence ID" value="SCF50389.1"/>
    <property type="molecule type" value="Genomic_DNA"/>
</dbReference>
<sequence length="108" mass="11465">MSARTLGRHHVGPAGTRDAAGRLQIANPVGPDYTPLRAGVRQHLGQTHYAETALHAPVTEQTAHLDPDAVLALAEPAPWFGPEPAGVDESHHRIADATGTDKTRKEPS</sequence>
<feature type="region of interest" description="Disordered" evidence="1">
    <location>
        <begin position="75"/>
        <end position="108"/>
    </location>
</feature>
<dbReference type="Proteomes" id="UP000183585">
    <property type="component" value="Unassembled WGS sequence"/>
</dbReference>
<gene>
    <name evidence="2" type="ORF">GA0070563_13114</name>
</gene>
<dbReference type="AlphaFoldDB" id="A0A1C5AYT9"/>
<dbReference type="RefSeq" id="WP_074479389.1">
    <property type="nucleotide sequence ID" value="NZ_FMCT01000031.1"/>
</dbReference>
<feature type="compositionally biased region" description="Basic and acidic residues" evidence="1">
    <location>
        <begin position="88"/>
        <end position="108"/>
    </location>
</feature>
<organism evidence="2 3">
    <name type="scientific">Micromonospora carbonacea</name>
    <dbReference type="NCBI Taxonomy" id="47853"/>
    <lineage>
        <taxon>Bacteria</taxon>
        <taxon>Bacillati</taxon>
        <taxon>Actinomycetota</taxon>
        <taxon>Actinomycetes</taxon>
        <taxon>Micromonosporales</taxon>
        <taxon>Micromonosporaceae</taxon>
        <taxon>Micromonospora</taxon>
    </lineage>
</organism>